<dbReference type="PROSITE" id="PS51186">
    <property type="entry name" value="GNAT"/>
    <property type="match status" value="1"/>
</dbReference>
<organism evidence="2 3">
    <name type="scientific">Paenibacillus whitsoniae</name>
    <dbReference type="NCBI Taxonomy" id="2496558"/>
    <lineage>
        <taxon>Bacteria</taxon>
        <taxon>Bacillati</taxon>
        <taxon>Bacillota</taxon>
        <taxon>Bacilli</taxon>
        <taxon>Bacillales</taxon>
        <taxon>Paenibacillaceae</taxon>
        <taxon>Paenibacillus</taxon>
    </lineage>
</organism>
<name>A0A430J6L5_9BACL</name>
<dbReference type="InterPro" id="IPR000182">
    <property type="entry name" value="GNAT_dom"/>
</dbReference>
<evidence type="ECO:0000313" key="2">
    <source>
        <dbReference type="EMBL" id="RTE04406.1"/>
    </source>
</evidence>
<feature type="domain" description="N-acetyltransferase" evidence="1">
    <location>
        <begin position="1"/>
        <end position="148"/>
    </location>
</feature>
<proteinExistence type="predicted"/>
<evidence type="ECO:0000313" key="3">
    <source>
        <dbReference type="Proteomes" id="UP000276128"/>
    </source>
</evidence>
<dbReference type="Proteomes" id="UP000276128">
    <property type="component" value="Unassembled WGS sequence"/>
</dbReference>
<dbReference type="Pfam" id="PF00583">
    <property type="entry name" value="Acetyltransf_1"/>
    <property type="match status" value="1"/>
</dbReference>
<gene>
    <name evidence="2" type="ORF">EJQ19_26150</name>
</gene>
<dbReference type="Gene3D" id="3.40.630.30">
    <property type="match status" value="1"/>
</dbReference>
<reference evidence="2 3" key="1">
    <citation type="submission" date="2018-12" db="EMBL/GenBank/DDBJ databases">
        <title>Bacillus ochoae sp. nov., Paenibacillus whitsoniae sp. nov., Paenibacillus spiritus sp. nov. Isolated from the Mars Exploration Rover during spacecraft assembly.</title>
        <authorList>
            <person name="Seuylemezian A."/>
            <person name="Vaishampayan P."/>
        </authorList>
    </citation>
    <scope>NUCLEOTIDE SEQUENCE [LARGE SCALE GENOMIC DNA]</scope>
    <source>
        <strain evidence="2 3">MER 54</strain>
    </source>
</reference>
<dbReference type="OrthoDB" id="9127144at2"/>
<keyword evidence="2" id="KW-0808">Transferase</keyword>
<protein>
    <submittedName>
        <fullName evidence="2">GNAT family N-acetyltransferase</fullName>
    </submittedName>
</protein>
<comment type="caution">
    <text evidence="2">The sequence shown here is derived from an EMBL/GenBank/DDBJ whole genome shotgun (WGS) entry which is preliminary data.</text>
</comment>
<dbReference type="RefSeq" id="WP_126144171.1">
    <property type="nucleotide sequence ID" value="NZ_RXHU01000088.1"/>
</dbReference>
<dbReference type="InterPro" id="IPR016181">
    <property type="entry name" value="Acyl_CoA_acyltransferase"/>
</dbReference>
<evidence type="ECO:0000259" key="1">
    <source>
        <dbReference type="PROSITE" id="PS51186"/>
    </source>
</evidence>
<sequence length="168" mass="19432">MEIQIPFDEVFKLLEEAFPVTEIRTYEGQRTLLENRNYRLHIERDAAGHAAGILASWDFGTFRFVEHIAVGATIRGGGIGKRMLTDYMHSGASPIVLEVEPPYEAMAERRIHFYERCGFHLNDFPYKQPPLRSGQPEIALNIMSYPHPLTEAEFLPYKRILYAEVYKK</sequence>
<dbReference type="AlphaFoldDB" id="A0A430J6L5"/>
<dbReference type="GO" id="GO:0016747">
    <property type="term" value="F:acyltransferase activity, transferring groups other than amino-acyl groups"/>
    <property type="evidence" value="ECO:0007669"/>
    <property type="project" value="InterPro"/>
</dbReference>
<accession>A0A430J6L5</accession>
<dbReference type="SUPFAM" id="SSF55729">
    <property type="entry name" value="Acyl-CoA N-acyltransferases (Nat)"/>
    <property type="match status" value="1"/>
</dbReference>
<dbReference type="EMBL" id="RXHU01000088">
    <property type="protein sequence ID" value="RTE04406.1"/>
    <property type="molecule type" value="Genomic_DNA"/>
</dbReference>
<keyword evidence="3" id="KW-1185">Reference proteome</keyword>